<evidence type="ECO:0000256" key="3">
    <source>
        <dbReference type="ARBA" id="ARBA00022729"/>
    </source>
</evidence>
<keyword evidence="6" id="KW-0325">Glycoprotein</keyword>
<protein>
    <recommendedName>
        <fullName evidence="9">WSC domain-containing protein</fullName>
    </recommendedName>
</protein>
<evidence type="ECO:0000256" key="7">
    <source>
        <dbReference type="SAM" id="MobiDB-lite"/>
    </source>
</evidence>
<sequence>MTENPVSSRPHHHLLLCAILLAAIHSRSHQIYLPSTLHFSHTMLAALSVLLTFIPLVLAVNVPTLASGWEYVGCLYEGEGQRILNWTIYPSSGMTPVVCVTYCNNQGLPFAGLADADQCMCGSRLSNFQRVDEKNCNYTCAGNAQYECGGWGYISFYSLASKNPDPDATSSTIVTTSSAKAGQTSTVVTSAAAGTTTVKEEAQTQTVVVTSVATDGEASGQVVTSTMVVSSAETTSEVVAAAEASTTSTSTDGASTPSDSSQDSSSATGVPTSSIASSSSSSSLSTTSVSSSSNPLPTYHASSTLSPSGTPRLKTPSVIFGLTTSSATKLHALPVKSVACLVGGLMGVWVLL</sequence>
<dbReference type="Proteomes" id="UP000094065">
    <property type="component" value="Unassembled WGS sequence"/>
</dbReference>
<evidence type="ECO:0000256" key="6">
    <source>
        <dbReference type="ARBA" id="ARBA00023180"/>
    </source>
</evidence>
<dbReference type="InterPro" id="IPR002889">
    <property type="entry name" value="WSC_carb-bd"/>
</dbReference>
<dbReference type="STRING" id="1295533.A0A1E3HG57"/>
<feature type="compositionally biased region" description="Low complexity" evidence="7">
    <location>
        <begin position="239"/>
        <end position="293"/>
    </location>
</feature>
<gene>
    <name evidence="10" type="ORF">L202_06320</name>
</gene>
<evidence type="ECO:0000256" key="1">
    <source>
        <dbReference type="ARBA" id="ARBA00004167"/>
    </source>
</evidence>
<evidence type="ECO:0000313" key="10">
    <source>
        <dbReference type="EMBL" id="ODN75105.1"/>
    </source>
</evidence>
<dbReference type="SMART" id="SM00321">
    <property type="entry name" value="WSC"/>
    <property type="match status" value="1"/>
</dbReference>
<dbReference type="Pfam" id="PF01822">
    <property type="entry name" value="WSC"/>
    <property type="match status" value="1"/>
</dbReference>
<dbReference type="PANTHER" id="PTHR24269:SF16">
    <property type="entry name" value="PROTEIN SLG1"/>
    <property type="match status" value="1"/>
</dbReference>
<dbReference type="GO" id="GO:0005886">
    <property type="term" value="C:plasma membrane"/>
    <property type="evidence" value="ECO:0007669"/>
    <property type="project" value="TreeGrafter"/>
</dbReference>
<dbReference type="GeneID" id="30157629"/>
<proteinExistence type="predicted"/>
<name>A0A1E3HG57_9TREE</name>
<dbReference type="OrthoDB" id="2588536at2759"/>
<keyword evidence="2 8" id="KW-0812">Transmembrane</keyword>
<feature type="compositionally biased region" description="Polar residues" evidence="7">
    <location>
        <begin position="294"/>
        <end position="309"/>
    </location>
</feature>
<dbReference type="RefSeq" id="XP_018990755.1">
    <property type="nucleotide sequence ID" value="XM_019140780.1"/>
</dbReference>
<dbReference type="InterPro" id="IPR051836">
    <property type="entry name" value="Kremen_rcpt"/>
</dbReference>
<evidence type="ECO:0000256" key="8">
    <source>
        <dbReference type="SAM" id="Phobius"/>
    </source>
</evidence>
<feature type="region of interest" description="Disordered" evidence="7">
    <location>
        <begin position="239"/>
        <end position="310"/>
    </location>
</feature>
<feature type="domain" description="WSC" evidence="9">
    <location>
        <begin position="68"/>
        <end position="160"/>
    </location>
</feature>
<dbReference type="EMBL" id="AWGJ01000010">
    <property type="protein sequence ID" value="ODN75105.1"/>
    <property type="molecule type" value="Genomic_DNA"/>
</dbReference>
<evidence type="ECO:0000256" key="4">
    <source>
        <dbReference type="ARBA" id="ARBA00022989"/>
    </source>
</evidence>
<reference evidence="10 11" key="1">
    <citation type="submission" date="2016-06" db="EMBL/GenBank/DDBJ databases">
        <title>Evolution of pathogenesis and genome organization in the Tremellales.</title>
        <authorList>
            <person name="Cuomo C."/>
            <person name="Litvintseva A."/>
            <person name="Heitman J."/>
            <person name="Chen Y."/>
            <person name="Sun S."/>
            <person name="Springer D."/>
            <person name="Dromer F."/>
            <person name="Young S."/>
            <person name="Zeng Q."/>
            <person name="Chapman S."/>
            <person name="Gujja S."/>
            <person name="Saif S."/>
            <person name="Birren B."/>
        </authorList>
    </citation>
    <scope>NUCLEOTIDE SEQUENCE [LARGE SCALE GENOMIC DNA]</scope>
    <source>
        <strain evidence="10 11">CBS 6039</strain>
    </source>
</reference>
<evidence type="ECO:0000259" key="9">
    <source>
        <dbReference type="PROSITE" id="PS51212"/>
    </source>
</evidence>
<accession>A0A1E3HG57</accession>
<evidence type="ECO:0000256" key="2">
    <source>
        <dbReference type="ARBA" id="ARBA00022692"/>
    </source>
</evidence>
<dbReference type="PANTHER" id="PTHR24269">
    <property type="entry name" value="KREMEN PROTEIN"/>
    <property type="match status" value="1"/>
</dbReference>
<keyword evidence="4 8" id="KW-1133">Transmembrane helix</keyword>
<dbReference type="AlphaFoldDB" id="A0A1E3HG57"/>
<evidence type="ECO:0000256" key="5">
    <source>
        <dbReference type="ARBA" id="ARBA00023136"/>
    </source>
</evidence>
<organism evidence="10 11">
    <name type="scientific">Cryptococcus amylolentus CBS 6039</name>
    <dbReference type="NCBI Taxonomy" id="1295533"/>
    <lineage>
        <taxon>Eukaryota</taxon>
        <taxon>Fungi</taxon>
        <taxon>Dikarya</taxon>
        <taxon>Basidiomycota</taxon>
        <taxon>Agaricomycotina</taxon>
        <taxon>Tremellomycetes</taxon>
        <taxon>Tremellales</taxon>
        <taxon>Cryptococcaceae</taxon>
        <taxon>Cryptococcus</taxon>
    </lineage>
</organism>
<feature type="transmembrane region" description="Helical" evidence="8">
    <location>
        <begin position="38"/>
        <end position="60"/>
    </location>
</feature>
<comment type="caution">
    <text evidence="10">The sequence shown here is derived from an EMBL/GenBank/DDBJ whole genome shotgun (WGS) entry which is preliminary data.</text>
</comment>
<keyword evidence="11" id="KW-1185">Reference proteome</keyword>
<keyword evidence="5 8" id="KW-0472">Membrane</keyword>
<evidence type="ECO:0000313" key="11">
    <source>
        <dbReference type="Proteomes" id="UP000094065"/>
    </source>
</evidence>
<keyword evidence="3" id="KW-0732">Signal</keyword>
<dbReference type="PROSITE" id="PS51212">
    <property type="entry name" value="WSC"/>
    <property type="match status" value="1"/>
</dbReference>
<comment type="subcellular location">
    <subcellularLocation>
        <location evidence="1">Membrane</location>
        <topology evidence="1">Single-pass membrane protein</topology>
    </subcellularLocation>
</comment>